<dbReference type="Gene3D" id="3.40.50.1970">
    <property type="match status" value="1"/>
</dbReference>
<evidence type="ECO:0000256" key="11">
    <source>
        <dbReference type="ARBA" id="ARBA00022723"/>
    </source>
</evidence>
<evidence type="ECO:0000256" key="1">
    <source>
        <dbReference type="ARBA" id="ARBA00001393"/>
    </source>
</evidence>
<dbReference type="PANTHER" id="PTHR43622:SF7">
    <property type="entry name" value="3-DEHYDROQUINATE SYNTHASE, CHLOROPLASTIC"/>
    <property type="match status" value="1"/>
</dbReference>
<evidence type="ECO:0000256" key="8">
    <source>
        <dbReference type="ARBA" id="ARBA00017684"/>
    </source>
</evidence>
<comment type="function">
    <text evidence="3 18">Catalyzes the conversion of 3-deoxy-D-arabino-heptulosonate 7-phosphate (DAHP) to dehydroquinate (DHQ).</text>
</comment>
<dbReference type="HAMAP" id="MF_00110">
    <property type="entry name" value="DHQ_synthase"/>
    <property type="match status" value="1"/>
</dbReference>
<dbReference type="GO" id="GO:0009423">
    <property type="term" value="P:chorismate biosynthetic process"/>
    <property type="evidence" value="ECO:0007669"/>
    <property type="project" value="UniProtKB-UniRule"/>
</dbReference>
<evidence type="ECO:0000256" key="17">
    <source>
        <dbReference type="ARBA" id="ARBA00023285"/>
    </source>
</evidence>
<evidence type="ECO:0000259" key="20">
    <source>
        <dbReference type="Pfam" id="PF24621"/>
    </source>
</evidence>
<dbReference type="PANTHER" id="PTHR43622">
    <property type="entry name" value="3-DEHYDROQUINATE SYNTHASE"/>
    <property type="match status" value="1"/>
</dbReference>
<feature type="binding site" evidence="18">
    <location>
        <position position="153"/>
    </location>
    <ligand>
        <name>NAD(+)</name>
        <dbReference type="ChEBI" id="CHEBI:57540"/>
    </ligand>
</feature>
<feature type="binding site" evidence="18">
    <location>
        <begin position="131"/>
        <end position="132"/>
    </location>
    <ligand>
        <name>NAD(+)</name>
        <dbReference type="ChEBI" id="CHEBI:57540"/>
    </ligand>
</feature>
<evidence type="ECO:0000256" key="13">
    <source>
        <dbReference type="ARBA" id="ARBA00022833"/>
    </source>
</evidence>
<dbReference type="PIRSF" id="PIRSF001455">
    <property type="entry name" value="DHQ_synth"/>
    <property type="match status" value="1"/>
</dbReference>
<dbReference type="OrthoDB" id="9806583at2"/>
<dbReference type="Gene3D" id="1.20.1090.10">
    <property type="entry name" value="Dehydroquinate synthase-like - alpha domain"/>
    <property type="match status" value="1"/>
</dbReference>
<sequence>MFEELTVGLGDRSYSIRIGEGILAEIGEALQRVRFPRRVAVITNPTVEALYGGELLRHLAAAGYRAETIVIPDGEEFKTLRTLESIYTALIEGGFDRSSGLIALGGGVVGDITGFAAATYLRGIPFVQVPTTLLAQVDSSVGGKTAVNHPLGKNLIGAFYQPRHVHIDVATLTTLPPREFAAGMAEVVKYGVIRDRNFFDWLVGARENLQRLDRQSLVLAVNRSCQIKANVVENDETESSLRAILNYGHTFGHAVEALAGYGHYRHGEAVAIGICVAAAVSCELGLCRAEEVAAIRALLVSFNLPVVPPAFPLEDYLRAMGRDKKVKEGVLRVILNCGIGDCQIRELSDPEPLFTAAIANLSEG</sequence>
<feature type="binding site" evidence="18">
    <location>
        <begin position="171"/>
        <end position="174"/>
    </location>
    <ligand>
        <name>NAD(+)</name>
        <dbReference type="ChEBI" id="CHEBI:57540"/>
    </ligand>
</feature>
<dbReference type="GO" id="GO:0003856">
    <property type="term" value="F:3-dehydroquinate synthase activity"/>
    <property type="evidence" value="ECO:0007669"/>
    <property type="project" value="UniProtKB-UniRule"/>
</dbReference>
<feature type="binding site" evidence="18">
    <location>
        <position position="144"/>
    </location>
    <ligand>
        <name>NAD(+)</name>
        <dbReference type="ChEBI" id="CHEBI:57540"/>
    </ligand>
</feature>
<keyword evidence="15 18" id="KW-0057">Aromatic amino acid biosynthesis</keyword>
<keyword evidence="16 18" id="KW-0456">Lyase</keyword>
<keyword evidence="17 18" id="KW-0170">Cobalt</keyword>
<keyword evidence="11 18" id="KW-0479">Metal-binding</keyword>
<dbReference type="GO" id="GO:0000166">
    <property type="term" value="F:nucleotide binding"/>
    <property type="evidence" value="ECO:0007669"/>
    <property type="project" value="UniProtKB-KW"/>
</dbReference>
<dbReference type="GO" id="GO:0008652">
    <property type="term" value="P:amino acid biosynthetic process"/>
    <property type="evidence" value="ECO:0007669"/>
    <property type="project" value="UniProtKB-KW"/>
</dbReference>
<gene>
    <name evidence="18 21" type="primary">aroB</name>
    <name evidence="21" type="ORF">DSOUD_2144</name>
</gene>
<protein>
    <recommendedName>
        <fullName evidence="8 18">3-dehydroquinate synthase</fullName>
        <shortName evidence="18">DHQS</shortName>
        <ecNumber evidence="7 18">4.2.3.4</ecNumber>
    </recommendedName>
</protein>
<dbReference type="Pfam" id="PF24621">
    <property type="entry name" value="DHQS_C"/>
    <property type="match status" value="1"/>
</dbReference>
<dbReference type="GO" id="GO:0005737">
    <property type="term" value="C:cytoplasm"/>
    <property type="evidence" value="ECO:0007669"/>
    <property type="project" value="UniProtKB-SubCell"/>
</dbReference>
<keyword evidence="22" id="KW-1185">Reference proteome</keyword>
<dbReference type="NCBIfam" id="TIGR01357">
    <property type="entry name" value="aroB"/>
    <property type="match status" value="1"/>
</dbReference>
<accession>A0A0M3QFV9</accession>
<comment type="similarity">
    <text evidence="6 18">Belongs to the sugar phosphate cyclases superfamily. Dehydroquinate synthase family.</text>
</comment>
<keyword evidence="10 18" id="KW-0028">Amino-acid biosynthesis</keyword>
<feature type="binding site" evidence="18">
    <location>
        <begin position="73"/>
        <end position="78"/>
    </location>
    <ligand>
        <name>NAD(+)</name>
        <dbReference type="ChEBI" id="CHEBI:57540"/>
    </ligand>
</feature>
<evidence type="ECO:0000256" key="14">
    <source>
        <dbReference type="ARBA" id="ARBA00023027"/>
    </source>
</evidence>
<evidence type="ECO:0000256" key="10">
    <source>
        <dbReference type="ARBA" id="ARBA00022605"/>
    </source>
</evidence>
<dbReference type="InterPro" id="IPR016037">
    <property type="entry name" value="DHQ_synth_AroB"/>
</dbReference>
<evidence type="ECO:0000256" key="15">
    <source>
        <dbReference type="ARBA" id="ARBA00023141"/>
    </source>
</evidence>
<dbReference type="GO" id="GO:0046872">
    <property type="term" value="F:metal ion binding"/>
    <property type="evidence" value="ECO:0007669"/>
    <property type="project" value="UniProtKB-KW"/>
</dbReference>
<evidence type="ECO:0000256" key="2">
    <source>
        <dbReference type="ARBA" id="ARBA00001911"/>
    </source>
</evidence>
<dbReference type="SUPFAM" id="SSF56796">
    <property type="entry name" value="Dehydroquinate synthase-like"/>
    <property type="match status" value="1"/>
</dbReference>
<comment type="pathway">
    <text evidence="5 18">Metabolic intermediate biosynthesis; chorismate biosynthesis; chorismate from D-erythrose 4-phosphate and phosphoenolpyruvate: step 2/7.</text>
</comment>
<comment type="cofactor">
    <cofactor evidence="18">
        <name>Co(2+)</name>
        <dbReference type="ChEBI" id="CHEBI:48828"/>
    </cofactor>
    <cofactor evidence="18">
        <name>Zn(2+)</name>
        <dbReference type="ChEBI" id="CHEBI:29105"/>
    </cofactor>
    <text evidence="18">Binds 1 divalent metal cation per subunit. Can use either Co(2+) or Zn(2+).</text>
</comment>
<keyword evidence="9 18" id="KW-0963">Cytoplasm</keyword>
<dbReference type="PATRIC" id="fig|1603606.3.peg.2317"/>
<evidence type="ECO:0000259" key="19">
    <source>
        <dbReference type="Pfam" id="PF01761"/>
    </source>
</evidence>
<feature type="binding site" evidence="18">
    <location>
        <position position="266"/>
    </location>
    <ligand>
        <name>Zn(2+)</name>
        <dbReference type="ChEBI" id="CHEBI:29105"/>
    </ligand>
</feature>
<feature type="binding site" evidence="18">
    <location>
        <begin position="107"/>
        <end position="111"/>
    </location>
    <ligand>
        <name>NAD(+)</name>
        <dbReference type="ChEBI" id="CHEBI:57540"/>
    </ligand>
</feature>
<comment type="catalytic activity">
    <reaction evidence="1 18">
        <text>7-phospho-2-dehydro-3-deoxy-D-arabino-heptonate = 3-dehydroquinate + phosphate</text>
        <dbReference type="Rhea" id="RHEA:21968"/>
        <dbReference type="ChEBI" id="CHEBI:32364"/>
        <dbReference type="ChEBI" id="CHEBI:43474"/>
        <dbReference type="ChEBI" id="CHEBI:58394"/>
        <dbReference type="EC" id="4.2.3.4"/>
    </reaction>
</comment>
<evidence type="ECO:0000256" key="16">
    <source>
        <dbReference type="ARBA" id="ARBA00023239"/>
    </source>
</evidence>
<evidence type="ECO:0000256" key="12">
    <source>
        <dbReference type="ARBA" id="ARBA00022741"/>
    </source>
</evidence>
<keyword evidence="12 18" id="KW-0547">Nucleotide-binding</keyword>
<evidence type="ECO:0000256" key="9">
    <source>
        <dbReference type="ARBA" id="ARBA00022490"/>
    </source>
</evidence>
<dbReference type="InterPro" id="IPR050071">
    <property type="entry name" value="Dehydroquinate_synthase"/>
</dbReference>
<dbReference type="EC" id="4.2.3.4" evidence="7 18"/>
<keyword evidence="13 18" id="KW-0862">Zinc</keyword>
<evidence type="ECO:0000313" key="22">
    <source>
        <dbReference type="Proteomes" id="UP000057158"/>
    </source>
</evidence>
<dbReference type="InterPro" id="IPR056179">
    <property type="entry name" value="DHQS_C"/>
</dbReference>
<reference evidence="21 22" key="1">
    <citation type="submission" date="2015-07" db="EMBL/GenBank/DDBJ databases">
        <title>Isolation and Genomic Characterization of a Novel Halophilic Metal-Reducing Deltaproteobacterium from the Deep Subsurface.</title>
        <authorList>
            <person name="Badalamenti J.P."/>
            <person name="Summers Z.M."/>
            <person name="Gralnick J.A."/>
            <person name="Bond D.R."/>
        </authorList>
    </citation>
    <scope>NUCLEOTIDE SEQUENCE [LARGE SCALE GENOMIC DNA]</scope>
    <source>
        <strain evidence="21 22">WTL</strain>
    </source>
</reference>
<dbReference type="STRING" id="1603606.DSOUD_2144"/>
<dbReference type="AlphaFoldDB" id="A0A0M3QFV9"/>
<dbReference type="Proteomes" id="UP000057158">
    <property type="component" value="Chromosome"/>
</dbReference>
<keyword evidence="14 18" id="KW-0520">NAD</keyword>
<feature type="domain" description="3-dehydroquinate synthase N-terminal" evidence="19">
    <location>
        <begin position="69"/>
        <end position="181"/>
    </location>
</feature>
<dbReference type="InterPro" id="IPR030960">
    <property type="entry name" value="DHQS/DOIS_N"/>
</dbReference>
<dbReference type="Pfam" id="PF01761">
    <property type="entry name" value="DHQ_synthase"/>
    <property type="match status" value="1"/>
</dbReference>
<feature type="binding site" evidence="18">
    <location>
        <position position="186"/>
    </location>
    <ligand>
        <name>Zn(2+)</name>
        <dbReference type="ChEBI" id="CHEBI:29105"/>
    </ligand>
</feature>
<dbReference type="CDD" id="cd08195">
    <property type="entry name" value="DHQS"/>
    <property type="match status" value="1"/>
</dbReference>
<evidence type="ECO:0000256" key="3">
    <source>
        <dbReference type="ARBA" id="ARBA00003485"/>
    </source>
</evidence>
<evidence type="ECO:0000256" key="18">
    <source>
        <dbReference type="HAMAP-Rule" id="MF_00110"/>
    </source>
</evidence>
<feature type="binding site" evidence="18">
    <location>
        <position position="249"/>
    </location>
    <ligand>
        <name>Zn(2+)</name>
        <dbReference type="ChEBI" id="CHEBI:29105"/>
    </ligand>
</feature>
<dbReference type="KEGG" id="des:DSOUD_2144"/>
<organism evidence="21 22">
    <name type="scientific">Desulfuromonas soudanensis</name>
    <dbReference type="NCBI Taxonomy" id="1603606"/>
    <lineage>
        <taxon>Bacteria</taxon>
        <taxon>Pseudomonadati</taxon>
        <taxon>Thermodesulfobacteriota</taxon>
        <taxon>Desulfuromonadia</taxon>
        <taxon>Desulfuromonadales</taxon>
        <taxon>Desulfuromonadaceae</taxon>
        <taxon>Desulfuromonas</taxon>
    </lineage>
</organism>
<evidence type="ECO:0000256" key="5">
    <source>
        <dbReference type="ARBA" id="ARBA00004661"/>
    </source>
</evidence>
<evidence type="ECO:0000313" key="21">
    <source>
        <dbReference type="EMBL" id="ALC16909.1"/>
    </source>
</evidence>
<dbReference type="FunFam" id="3.40.50.1970:FF:000001">
    <property type="entry name" value="3-dehydroquinate synthase"/>
    <property type="match status" value="1"/>
</dbReference>
<comment type="cofactor">
    <cofactor evidence="2 18">
        <name>NAD(+)</name>
        <dbReference type="ChEBI" id="CHEBI:57540"/>
    </cofactor>
</comment>
<dbReference type="RefSeq" id="WP_053550961.1">
    <property type="nucleotide sequence ID" value="NZ_CP010802.1"/>
</dbReference>
<proteinExistence type="inferred from homology"/>
<evidence type="ECO:0000256" key="4">
    <source>
        <dbReference type="ARBA" id="ARBA00004496"/>
    </source>
</evidence>
<comment type="subcellular location">
    <subcellularLocation>
        <location evidence="4 18">Cytoplasm</location>
    </subcellularLocation>
</comment>
<dbReference type="InterPro" id="IPR030963">
    <property type="entry name" value="DHQ_synth_fam"/>
</dbReference>
<dbReference type="UniPathway" id="UPA00053">
    <property type="reaction ID" value="UER00085"/>
</dbReference>
<dbReference type="EMBL" id="CP010802">
    <property type="protein sequence ID" value="ALC16909.1"/>
    <property type="molecule type" value="Genomic_DNA"/>
</dbReference>
<feature type="domain" description="3-dehydroquinate synthase C-terminal" evidence="20">
    <location>
        <begin position="183"/>
        <end position="326"/>
    </location>
</feature>
<name>A0A0M3QFV9_9BACT</name>
<evidence type="ECO:0000256" key="7">
    <source>
        <dbReference type="ARBA" id="ARBA00013031"/>
    </source>
</evidence>
<evidence type="ECO:0000256" key="6">
    <source>
        <dbReference type="ARBA" id="ARBA00005412"/>
    </source>
</evidence>
<dbReference type="GO" id="GO:0009073">
    <property type="term" value="P:aromatic amino acid family biosynthetic process"/>
    <property type="evidence" value="ECO:0007669"/>
    <property type="project" value="UniProtKB-KW"/>
</dbReference>